<dbReference type="RefSeq" id="XP_001834302.1">
    <property type="nucleotide sequence ID" value="XM_001834250.1"/>
</dbReference>
<dbReference type="EMBL" id="AACS02000010">
    <property type="protein sequence ID" value="EAU87492.1"/>
    <property type="molecule type" value="Genomic_DNA"/>
</dbReference>
<dbReference type="VEuPathDB" id="FungiDB:CC1G_11711"/>
<dbReference type="OMA" id="MEICEQS"/>
<dbReference type="OrthoDB" id="4062651at2759"/>
<dbReference type="Gene3D" id="1.10.510.10">
    <property type="entry name" value="Transferase(Phosphotransferase) domain 1"/>
    <property type="match status" value="1"/>
</dbReference>
<dbReference type="InParanoid" id="A8NJV3"/>
<comment type="caution">
    <text evidence="2">The sequence shown here is derived from an EMBL/GenBank/DDBJ whole genome shotgun (WGS) entry which is preliminary data.</text>
</comment>
<gene>
    <name evidence="2" type="ORF">CC1G_11711</name>
</gene>
<keyword evidence="2" id="KW-0723">Serine/threonine-protein kinase</keyword>
<organism evidence="2 3">
    <name type="scientific">Coprinopsis cinerea (strain Okayama-7 / 130 / ATCC MYA-4618 / FGSC 9003)</name>
    <name type="common">Inky cap fungus</name>
    <name type="synonym">Hormographiella aspergillata</name>
    <dbReference type="NCBI Taxonomy" id="240176"/>
    <lineage>
        <taxon>Eukaryota</taxon>
        <taxon>Fungi</taxon>
        <taxon>Dikarya</taxon>
        <taxon>Basidiomycota</taxon>
        <taxon>Agaricomycotina</taxon>
        <taxon>Agaricomycetes</taxon>
        <taxon>Agaricomycetidae</taxon>
        <taxon>Agaricales</taxon>
        <taxon>Agaricineae</taxon>
        <taxon>Psathyrellaceae</taxon>
        <taxon>Coprinopsis</taxon>
    </lineage>
</organism>
<dbReference type="SUPFAM" id="SSF56112">
    <property type="entry name" value="Protein kinase-like (PK-like)"/>
    <property type="match status" value="1"/>
</dbReference>
<evidence type="ECO:0000313" key="2">
    <source>
        <dbReference type="EMBL" id="EAU87492.1"/>
    </source>
</evidence>
<protein>
    <submittedName>
        <fullName evidence="2">Serine/threonine protein kinase</fullName>
    </submittedName>
</protein>
<reference evidence="2 3" key="1">
    <citation type="journal article" date="2010" name="Proc. Natl. Acad. Sci. U.S.A.">
        <title>Insights into evolution of multicellular fungi from the assembled chromosomes of the mushroom Coprinopsis cinerea (Coprinus cinereus).</title>
        <authorList>
            <person name="Stajich J.E."/>
            <person name="Wilke S.K."/>
            <person name="Ahren D."/>
            <person name="Au C.H."/>
            <person name="Birren B.W."/>
            <person name="Borodovsky M."/>
            <person name="Burns C."/>
            <person name="Canback B."/>
            <person name="Casselton L.A."/>
            <person name="Cheng C.K."/>
            <person name="Deng J."/>
            <person name="Dietrich F.S."/>
            <person name="Fargo D.C."/>
            <person name="Farman M.L."/>
            <person name="Gathman A.C."/>
            <person name="Goldberg J."/>
            <person name="Guigo R."/>
            <person name="Hoegger P.J."/>
            <person name="Hooker J.B."/>
            <person name="Huggins A."/>
            <person name="James T.Y."/>
            <person name="Kamada T."/>
            <person name="Kilaru S."/>
            <person name="Kodira C."/>
            <person name="Kues U."/>
            <person name="Kupfer D."/>
            <person name="Kwan H.S."/>
            <person name="Lomsadze A."/>
            <person name="Li W."/>
            <person name="Lilly W.W."/>
            <person name="Ma L.J."/>
            <person name="Mackey A.J."/>
            <person name="Manning G."/>
            <person name="Martin F."/>
            <person name="Muraguchi H."/>
            <person name="Natvig D.O."/>
            <person name="Palmerini H."/>
            <person name="Ramesh M.A."/>
            <person name="Rehmeyer C.J."/>
            <person name="Roe B.A."/>
            <person name="Shenoy N."/>
            <person name="Stanke M."/>
            <person name="Ter-Hovhannisyan V."/>
            <person name="Tunlid A."/>
            <person name="Velagapudi R."/>
            <person name="Vision T.J."/>
            <person name="Zeng Q."/>
            <person name="Zolan M.E."/>
            <person name="Pukkila P.J."/>
        </authorList>
    </citation>
    <scope>NUCLEOTIDE SEQUENCE [LARGE SCALE GENOMIC DNA]</scope>
    <source>
        <strain evidence="3">Okayama-7 / 130 / ATCC MYA-4618 / FGSC 9003</strain>
    </source>
</reference>
<keyword evidence="3" id="KW-1185">Reference proteome</keyword>
<evidence type="ECO:0000313" key="3">
    <source>
        <dbReference type="Proteomes" id="UP000001861"/>
    </source>
</evidence>
<dbReference type="GeneID" id="6010840"/>
<dbReference type="InterPro" id="IPR011009">
    <property type="entry name" value="Kinase-like_dom_sf"/>
</dbReference>
<name>A8NJV3_COPC7</name>
<dbReference type="PROSITE" id="PS50011">
    <property type="entry name" value="PROTEIN_KINASE_DOM"/>
    <property type="match status" value="1"/>
</dbReference>
<dbReference type="eggNOG" id="ENOG502RZ04">
    <property type="taxonomic scope" value="Eukaryota"/>
</dbReference>
<evidence type="ECO:0000259" key="1">
    <source>
        <dbReference type="PROSITE" id="PS50011"/>
    </source>
</evidence>
<dbReference type="GO" id="GO:0005524">
    <property type="term" value="F:ATP binding"/>
    <property type="evidence" value="ECO:0007669"/>
    <property type="project" value="InterPro"/>
</dbReference>
<sequence length="261" mass="29459">MGKLILDQAASWSRSSLNSPHPPRVPNFLAVIWRDEDTGFIYASRLPGRQLNEFCEQDLDQVHVFIPPHHYQPHWDPYISRYDIDVPQTDALLYLKTPRLVGYDGTPGIAQRVRHEICVLEQLRKNPHPNLCDYYGCAVDSTAGSQHYPRPTLHLETIAKGIVAGMRHLHAMGLAHNDISPSNIMIDEYGSPVIIDFDNCSSFGQPCRPGTPGYTNFSKISDPRNDYHAFNCLLALLRQKFGLVHPHRSSQTLPTPMIAVN</sequence>
<feature type="domain" description="Protein kinase" evidence="1">
    <location>
        <begin position="1"/>
        <end position="261"/>
    </location>
</feature>
<proteinExistence type="predicted"/>
<keyword evidence="2" id="KW-0808">Transferase</keyword>
<dbReference type="GO" id="GO:0004674">
    <property type="term" value="F:protein serine/threonine kinase activity"/>
    <property type="evidence" value="ECO:0007669"/>
    <property type="project" value="UniProtKB-KW"/>
</dbReference>
<keyword evidence="2" id="KW-0418">Kinase</keyword>
<dbReference type="Proteomes" id="UP000001861">
    <property type="component" value="Unassembled WGS sequence"/>
</dbReference>
<dbReference type="KEGG" id="cci:CC1G_11711"/>
<dbReference type="InterPro" id="IPR000719">
    <property type="entry name" value="Prot_kinase_dom"/>
</dbReference>
<dbReference type="AlphaFoldDB" id="A8NJV3"/>
<dbReference type="Pfam" id="PF00069">
    <property type="entry name" value="Pkinase"/>
    <property type="match status" value="1"/>
</dbReference>
<accession>A8NJV3</accession>